<protein>
    <recommendedName>
        <fullName evidence="1">DNA polymerase zeta catalytic subunit N-terminal domain-containing protein</fullName>
    </recommendedName>
</protein>
<gene>
    <name evidence="2" type="ORF">NQ317_014055</name>
</gene>
<evidence type="ECO:0000259" key="1">
    <source>
        <dbReference type="Pfam" id="PF24065"/>
    </source>
</evidence>
<proteinExistence type="predicted"/>
<dbReference type="InterPro" id="IPR056447">
    <property type="entry name" value="REV3_N"/>
</dbReference>
<comment type="caution">
    <text evidence="2">The sequence shown here is derived from an EMBL/GenBank/DDBJ whole genome shotgun (WGS) entry which is preliminary data.</text>
</comment>
<sequence length="891" mass="102099">MIRPGDNSQRSLRSFRFGNVQRILLPHLDSNTEPLIFQELELDHYIGHVYKRMPGPQNGLVPIIRMFGITKTGNSVCCHVHGFSPYFYVDLPSSFTGEDLAPFKGIIFSKTLRGAHLPQLTGLNAPDIPADILTAVSKYPAISWRCENCPTCNYRNLEGLFEDKIKILLQDISEKFDSLRNEITQSAAKVICDVNTVKQSEINKSYSSALKTEAAIIIKPKNLAQKNVKTKADILNSINPVDNDINISKVKNIKEGGILVGCSSAEEVSKLRSIAKNKLNQNYEIKDVKNLNYRIRIVGMSDKLEESELLEYLKFQNKHLINEKFDCKVLKLWPTKKNVNVYQAILQVDTDFYSKVMTVGEDQCKSKVRCPICGGEHYVKDCTSEISNCVNCRDYANANKTELSVDHAAWDHNCFVYKQKIGDFNIPEYNKINMAPSNRTLALQHFSEFYDMKQFNTVVNFNETILDLVLSNRNCNVNRSLECLLKEDNHHPPLDIYIEIDYSRSELFPCNSTATYNFKRADYPLLYDCLSKTDWLFLTDISDVNVACAAFYSKLTQIFDQYIPKTVPKKPKYPFWYTNNIVRNIKKKAILRKKYKQTKNNDIYDEFKRLRETIKLEIKQSYDNYLLGIQENIRNNPKMLWSYINGKNKCSSIPENITYNNVQYTDPQTIVNVFANFFRTAYTGPNDNNDNIDQSSPVGTNNFSLTVFSELDVLKSLKKIKPKFTKGPDDIPAFIVKDCADVFVVPLTIIFNLALKSQVFPDIWKYSRLCPVFKKDDRGVQQYRINEDVVPFFCKVKAGVLLTGMVPWLCNLRPDGPFFCLLLPSIHLFTFPTLSLSLPDLLMKVRTSLQPRESSSSLLSAPDPKIANLSLLNASHCLIAWRQKRKKPYKN</sequence>
<name>A0ABQ9IQZ2_9CUCU</name>
<dbReference type="SUPFAM" id="SSF53098">
    <property type="entry name" value="Ribonuclease H-like"/>
    <property type="match status" value="1"/>
</dbReference>
<feature type="domain" description="DNA polymerase zeta catalytic subunit N-terminal" evidence="1">
    <location>
        <begin position="53"/>
        <end position="81"/>
    </location>
</feature>
<evidence type="ECO:0000313" key="3">
    <source>
        <dbReference type="Proteomes" id="UP001162164"/>
    </source>
</evidence>
<dbReference type="Pfam" id="PF24065">
    <property type="entry name" value="REV3_N"/>
    <property type="match status" value="1"/>
</dbReference>
<dbReference type="PANTHER" id="PTHR33395">
    <property type="entry name" value="TRANSCRIPTASE, PUTATIVE-RELATED-RELATED"/>
    <property type="match status" value="1"/>
</dbReference>
<dbReference type="Gene3D" id="2.40.50.730">
    <property type="match status" value="1"/>
</dbReference>
<dbReference type="InterPro" id="IPR012337">
    <property type="entry name" value="RNaseH-like_sf"/>
</dbReference>
<dbReference type="PANTHER" id="PTHR33395:SF22">
    <property type="entry name" value="REVERSE TRANSCRIPTASE DOMAIN-CONTAINING PROTEIN"/>
    <property type="match status" value="1"/>
</dbReference>
<evidence type="ECO:0000313" key="2">
    <source>
        <dbReference type="EMBL" id="KAJ8956142.1"/>
    </source>
</evidence>
<dbReference type="Proteomes" id="UP001162164">
    <property type="component" value="Unassembled WGS sequence"/>
</dbReference>
<keyword evidence="3" id="KW-1185">Reference proteome</keyword>
<dbReference type="EMBL" id="JAPWTJ010003479">
    <property type="protein sequence ID" value="KAJ8956142.1"/>
    <property type="molecule type" value="Genomic_DNA"/>
</dbReference>
<reference evidence="2" key="1">
    <citation type="journal article" date="2023" name="Insect Mol. Biol.">
        <title>Genome sequencing provides insights into the evolution of gene families encoding plant cell wall-degrading enzymes in longhorned beetles.</title>
        <authorList>
            <person name="Shin N.R."/>
            <person name="Okamura Y."/>
            <person name="Kirsch R."/>
            <person name="Pauchet Y."/>
        </authorList>
    </citation>
    <scope>NUCLEOTIDE SEQUENCE</scope>
    <source>
        <strain evidence="2">MMC_N1</strain>
    </source>
</reference>
<accession>A0ABQ9IQZ2</accession>
<organism evidence="2 3">
    <name type="scientific">Molorchus minor</name>
    <dbReference type="NCBI Taxonomy" id="1323400"/>
    <lineage>
        <taxon>Eukaryota</taxon>
        <taxon>Metazoa</taxon>
        <taxon>Ecdysozoa</taxon>
        <taxon>Arthropoda</taxon>
        <taxon>Hexapoda</taxon>
        <taxon>Insecta</taxon>
        <taxon>Pterygota</taxon>
        <taxon>Neoptera</taxon>
        <taxon>Endopterygota</taxon>
        <taxon>Coleoptera</taxon>
        <taxon>Polyphaga</taxon>
        <taxon>Cucujiformia</taxon>
        <taxon>Chrysomeloidea</taxon>
        <taxon>Cerambycidae</taxon>
        <taxon>Lamiinae</taxon>
        <taxon>Monochamini</taxon>
        <taxon>Molorchus</taxon>
    </lineage>
</organism>